<name>B0JLT5_MICAN</name>
<dbReference type="KEGG" id="mar:MAE_32870"/>
<dbReference type="InterPro" id="IPR000863">
    <property type="entry name" value="Sulfotransferase_dom"/>
</dbReference>
<keyword evidence="5" id="KW-1185">Reference proteome</keyword>
<reference evidence="4 5" key="1">
    <citation type="journal article" date="2007" name="DNA Res.">
        <title>Complete genomic structure of the bloom-forming toxic cyanobacterium Microcystis aeruginosa NIES-843.</title>
        <authorList>
            <person name="Kaneko T."/>
            <person name="Nakajima N."/>
            <person name="Okamoto S."/>
            <person name="Suzuki I."/>
            <person name="Tanabe Y."/>
            <person name="Tamaoki M."/>
            <person name="Nakamura Y."/>
            <person name="Kasai F."/>
            <person name="Watanabe A."/>
            <person name="Kawashima K."/>
            <person name="Kishida Y."/>
            <person name="Ono A."/>
            <person name="Shimizu Y."/>
            <person name="Takahashi C."/>
            <person name="Minami C."/>
            <person name="Fujishiro T."/>
            <person name="Kohara M."/>
            <person name="Katoh M."/>
            <person name="Nakazaki N."/>
            <person name="Nakayama S."/>
            <person name="Yamada M."/>
            <person name="Tabata S."/>
            <person name="Watanabe M.M."/>
        </authorList>
    </citation>
    <scope>NUCLEOTIDE SEQUENCE [LARGE SCALE GENOMIC DNA]</scope>
    <source>
        <strain evidence="5">NIES-843 / IAM M-247</strain>
    </source>
</reference>
<dbReference type="SUPFAM" id="SSF52540">
    <property type="entry name" value="P-loop containing nucleoside triphosphate hydrolases"/>
    <property type="match status" value="1"/>
</dbReference>
<dbReference type="InterPro" id="IPR027417">
    <property type="entry name" value="P-loop_NTPase"/>
</dbReference>
<proteinExistence type="inferred from homology"/>
<protein>
    <recommendedName>
        <fullName evidence="3">Sulfotransferase domain-containing protein</fullName>
    </recommendedName>
</protein>
<evidence type="ECO:0000259" key="3">
    <source>
        <dbReference type="Pfam" id="PF00685"/>
    </source>
</evidence>
<dbReference type="PANTHER" id="PTHR11783">
    <property type="entry name" value="SULFOTRANSFERASE SULT"/>
    <property type="match status" value="1"/>
</dbReference>
<accession>B0JLT5</accession>
<comment type="similarity">
    <text evidence="1">Belongs to the sulfotransferase 1 family.</text>
</comment>
<keyword evidence="2" id="KW-0808">Transferase</keyword>
<gene>
    <name evidence="4" type="ordered locus">MAE_32870</name>
</gene>
<dbReference type="HOGENOM" id="CLU_080989_0_0_3"/>
<dbReference type="GO" id="GO:0008146">
    <property type="term" value="F:sulfotransferase activity"/>
    <property type="evidence" value="ECO:0007669"/>
    <property type="project" value="InterPro"/>
</dbReference>
<dbReference type="Pfam" id="PF00685">
    <property type="entry name" value="Sulfotransfer_1"/>
    <property type="match status" value="1"/>
</dbReference>
<dbReference type="STRING" id="449447.MAE_32870"/>
<evidence type="ECO:0000256" key="2">
    <source>
        <dbReference type="ARBA" id="ARBA00022679"/>
    </source>
</evidence>
<dbReference type="EMBL" id="AP009552">
    <property type="protein sequence ID" value="BAG03109.1"/>
    <property type="molecule type" value="Genomic_DNA"/>
</dbReference>
<dbReference type="RefSeq" id="WP_012266213.1">
    <property type="nucleotide sequence ID" value="NC_010296.1"/>
</dbReference>
<feature type="domain" description="Sulfotransferase" evidence="3">
    <location>
        <begin position="80"/>
        <end position="193"/>
    </location>
</feature>
<dbReference type="EnsemblBacteria" id="BAG03109">
    <property type="protein sequence ID" value="BAG03109"/>
    <property type="gene ID" value="MAE_32870"/>
</dbReference>
<dbReference type="Proteomes" id="UP000001510">
    <property type="component" value="Chromosome"/>
</dbReference>
<dbReference type="AlphaFoldDB" id="B0JLT5"/>
<dbReference type="Gene3D" id="3.40.50.300">
    <property type="entry name" value="P-loop containing nucleotide triphosphate hydrolases"/>
    <property type="match status" value="1"/>
</dbReference>
<evidence type="ECO:0000256" key="1">
    <source>
        <dbReference type="ARBA" id="ARBA00005771"/>
    </source>
</evidence>
<dbReference type="PaxDb" id="449447-MAE_32870"/>
<dbReference type="eggNOG" id="ENOG5032R8H">
    <property type="taxonomic scope" value="Bacteria"/>
</dbReference>
<evidence type="ECO:0000313" key="4">
    <source>
        <dbReference type="EMBL" id="BAG03109.1"/>
    </source>
</evidence>
<sequence length="301" mass="35421">MKNLAISTDTPILAYFGHHKAGSSWILKVVYSVCSEIGIKSTHFHSPKMFNFDLAEAINRNKIQFLSYTNADINYVNPILQNFKGFHVIRDPRDTVVSAYFSHLYSHSDQFWPELVDYRKQLEKVSKDEGLFLTMEHLERLKYDGVEVNVFKDMFGWNYSCPNIMEIKFEELVSNPYSKFLDIFQFLGILEKSNNIALKSVINYRLQKVISKLIYSRYMPVNNLNLLSFRSPLYPWRLLSIVYDNNFIKLSGARKPGEENIKSHYRKGITGDWKNHFNDEHKQYFKEKYNSLLSELGYEIL</sequence>
<evidence type="ECO:0000313" key="5">
    <source>
        <dbReference type="Proteomes" id="UP000001510"/>
    </source>
</evidence>
<organism evidence="4 5">
    <name type="scientific">Microcystis aeruginosa (strain NIES-843 / IAM M-2473)</name>
    <dbReference type="NCBI Taxonomy" id="449447"/>
    <lineage>
        <taxon>Bacteria</taxon>
        <taxon>Bacillati</taxon>
        <taxon>Cyanobacteriota</taxon>
        <taxon>Cyanophyceae</taxon>
        <taxon>Oscillatoriophycideae</taxon>
        <taxon>Chroococcales</taxon>
        <taxon>Microcystaceae</taxon>
        <taxon>Microcystis</taxon>
    </lineage>
</organism>